<accession>A0A6A6SY20</accession>
<feature type="transmembrane region" description="Helical" evidence="1">
    <location>
        <begin position="259"/>
        <end position="281"/>
    </location>
</feature>
<organism evidence="2 3">
    <name type="scientific">Lophiostoma macrostomum CBS 122681</name>
    <dbReference type="NCBI Taxonomy" id="1314788"/>
    <lineage>
        <taxon>Eukaryota</taxon>
        <taxon>Fungi</taxon>
        <taxon>Dikarya</taxon>
        <taxon>Ascomycota</taxon>
        <taxon>Pezizomycotina</taxon>
        <taxon>Dothideomycetes</taxon>
        <taxon>Pleosporomycetidae</taxon>
        <taxon>Pleosporales</taxon>
        <taxon>Lophiostomataceae</taxon>
        <taxon>Lophiostoma</taxon>
    </lineage>
</organism>
<evidence type="ECO:0000313" key="2">
    <source>
        <dbReference type="EMBL" id="KAF2651901.1"/>
    </source>
</evidence>
<feature type="transmembrane region" description="Helical" evidence="1">
    <location>
        <begin position="228"/>
        <end position="247"/>
    </location>
</feature>
<keyword evidence="3" id="KW-1185">Reference proteome</keyword>
<keyword evidence="1" id="KW-0812">Transmembrane</keyword>
<dbReference type="AlphaFoldDB" id="A0A6A6SY20"/>
<feature type="transmembrane region" description="Helical" evidence="1">
    <location>
        <begin position="12"/>
        <end position="34"/>
    </location>
</feature>
<gene>
    <name evidence="2" type="ORF">K491DRAFT_605990</name>
</gene>
<feature type="transmembrane region" description="Helical" evidence="1">
    <location>
        <begin position="40"/>
        <end position="58"/>
    </location>
</feature>
<sequence>MSSCELSPSASAFSTMLSAFIGSVLNGLFSGFWIAFITGWISWLAVVRIVAAGLYEFYVTAKSGTNYQAVNDKQYESLGMSMYAHAGSRTAEQSTGNTTATNIRARGSKSLFKMFKEPERTVTVFGWLGWVWSAIYTPISQSIWLAVHVGTDDGAVQLVRALAIGVSALGLTFDFKQRYGAVLGRKLGSWAFILFNVWNATACLLLGVESAVLLISGAVHIDFTPIPILVIYPIFSIIWAVVSWKIIPPIDGARPGKNILLDILMGAFAGLFVAAPAFGLWQSRKFDADAASNGFFGEDAPSGLSLGDFLGCEGASVLEKFAAIMP</sequence>
<keyword evidence="1" id="KW-1133">Transmembrane helix</keyword>
<feature type="transmembrane region" description="Helical" evidence="1">
    <location>
        <begin position="187"/>
        <end position="208"/>
    </location>
</feature>
<dbReference type="OrthoDB" id="3754585at2759"/>
<proteinExistence type="predicted"/>
<reference evidence="2" key="1">
    <citation type="journal article" date="2020" name="Stud. Mycol.">
        <title>101 Dothideomycetes genomes: a test case for predicting lifestyles and emergence of pathogens.</title>
        <authorList>
            <person name="Haridas S."/>
            <person name="Albert R."/>
            <person name="Binder M."/>
            <person name="Bloem J."/>
            <person name="Labutti K."/>
            <person name="Salamov A."/>
            <person name="Andreopoulos B."/>
            <person name="Baker S."/>
            <person name="Barry K."/>
            <person name="Bills G."/>
            <person name="Bluhm B."/>
            <person name="Cannon C."/>
            <person name="Castanera R."/>
            <person name="Culley D."/>
            <person name="Daum C."/>
            <person name="Ezra D."/>
            <person name="Gonzalez J."/>
            <person name="Henrissat B."/>
            <person name="Kuo A."/>
            <person name="Liang C."/>
            <person name="Lipzen A."/>
            <person name="Lutzoni F."/>
            <person name="Magnuson J."/>
            <person name="Mondo S."/>
            <person name="Nolan M."/>
            <person name="Ohm R."/>
            <person name="Pangilinan J."/>
            <person name="Park H.-J."/>
            <person name="Ramirez L."/>
            <person name="Alfaro M."/>
            <person name="Sun H."/>
            <person name="Tritt A."/>
            <person name="Yoshinaga Y."/>
            <person name="Zwiers L.-H."/>
            <person name="Turgeon B."/>
            <person name="Goodwin S."/>
            <person name="Spatafora J."/>
            <person name="Crous P."/>
            <person name="Grigoriev I."/>
        </authorList>
    </citation>
    <scope>NUCLEOTIDE SEQUENCE</scope>
    <source>
        <strain evidence="2">CBS 122681</strain>
    </source>
</reference>
<protein>
    <submittedName>
        <fullName evidence="2">Uncharacterized protein</fullName>
    </submittedName>
</protein>
<dbReference type="EMBL" id="MU004414">
    <property type="protein sequence ID" value="KAF2651901.1"/>
    <property type="molecule type" value="Genomic_DNA"/>
</dbReference>
<dbReference type="Proteomes" id="UP000799324">
    <property type="component" value="Unassembled WGS sequence"/>
</dbReference>
<evidence type="ECO:0000256" key="1">
    <source>
        <dbReference type="SAM" id="Phobius"/>
    </source>
</evidence>
<feature type="transmembrane region" description="Helical" evidence="1">
    <location>
        <begin position="158"/>
        <end position="175"/>
    </location>
</feature>
<name>A0A6A6SY20_9PLEO</name>
<keyword evidence="1" id="KW-0472">Membrane</keyword>
<feature type="transmembrane region" description="Helical" evidence="1">
    <location>
        <begin position="122"/>
        <end position="146"/>
    </location>
</feature>
<evidence type="ECO:0000313" key="3">
    <source>
        <dbReference type="Proteomes" id="UP000799324"/>
    </source>
</evidence>